<dbReference type="Pfam" id="PF04085">
    <property type="entry name" value="MreC"/>
    <property type="match status" value="1"/>
</dbReference>
<dbReference type="Gene3D" id="2.40.10.350">
    <property type="entry name" value="Rod shape-determining protein MreC, domain 2"/>
    <property type="match status" value="1"/>
</dbReference>
<protein>
    <recommendedName>
        <fullName evidence="2">Cell shape-determining protein MreC</fullName>
    </recommendedName>
    <alternativeName>
        <fullName evidence="4">Cell shape protein MreC</fullName>
    </alternativeName>
</protein>
<feature type="coiled-coil region" evidence="5">
    <location>
        <begin position="56"/>
        <end position="107"/>
    </location>
</feature>
<dbReference type="NCBIfam" id="TIGR00219">
    <property type="entry name" value="mreC"/>
    <property type="match status" value="1"/>
</dbReference>
<evidence type="ECO:0000256" key="6">
    <source>
        <dbReference type="SAM" id="Phobius"/>
    </source>
</evidence>
<dbReference type="PANTHER" id="PTHR34138">
    <property type="entry name" value="CELL SHAPE-DETERMINING PROTEIN MREC"/>
    <property type="match status" value="1"/>
</dbReference>
<proteinExistence type="inferred from homology"/>
<dbReference type="Proteomes" id="UP000178925">
    <property type="component" value="Unassembled WGS sequence"/>
</dbReference>
<accession>A0A1F5SIX7</accession>
<keyword evidence="6" id="KW-0472">Membrane</keyword>
<evidence type="ECO:0000256" key="1">
    <source>
        <dbReference type="ARBA" id="ARBA00009369"/>
    </source>
</evidence>
<comment type="similarity">
    <text evidence="1">Belongs to the MreC family.</text>
</comment>
<feature type="domain" description="Rod shape-determining protein MreC beta-barrel core" evidence="7">
    <location>
        <begin position="122"/>
        <end position="264"/>
    </location>
</feature>
<keyword evidence="6" id="KW-0812">Transmembrane</keyword>
<keyword evidence="6" id="KW-1133">Transmembrane helix</keyword>
<evidence type="ECO:0000259" key="7">
    <source>
        <dbReference type="Pfam" id="PF04085"/>
    </source>
</evidence>
<evidence type="ECO:0000313" key="9">
    <source>
        <dbReference type="Proteomes" id="UP000178925"/>
    </source>
</evidence>
<dbReference type="GO" id="GO:0005886">
    <property type="term" value="C:plasma membrane"/>
    <property type="evidence" value="ECO:0007669"/>
    <property type="project" value="TreeGrafter"/>
</dbReference>
<dbReference type="Gene3D" id="2.40.10.340">
    <property type="entry name" value="Rod shape-determining protein MreC, domain 1"/>
    <property type="match status" value="1"/>
</dbReference>
<evidence type="ECO:0000256" key="2">
    <source>
        <dbReference type="ARBA" id="ARBA00013855"/>
    </source>
</evidence>
<evidence type="ECO:0000256" key="3">
    <source>
        <dbReference type="ARBA" id="ARBA00022960"/>
    </source>
</evidence>
<dbReference type="AlphaFoldDB" id="A0A1F5SIX7"/>
<dbReference type="PIRSF" id="PIRSF038471">
    <property type="entry name" value="MreC"/>
    <property type="match status" value="1"/>
</dbReference>
<dbReference type="InterPro" id="IPR042177">
    <property type="entry name" value="Cell/Rod_1"/>
</dbReference>
<comment type="caution">
    <text evidence="8">The sequence shown here is derived from an EMBL/GenBank/DDBJ whole genome shotgun (WGS) entry which is preliminary data.</text>
</comment>
<dbReference type="EMBL" id="MFGC01000038">
    <property type="protein sequence ID" value="OGF26624.1"/>
    <property type="molecule type" value="Genomic_DNA"/>
</dbReference>
<keyword evidence="5" id="KW-0175">Coiled coil</keyword>
<evidence type="ECO:0000256" key="4">
    <source>
        <dbReference type="ARBA" id="ARBA00032089"/>
    </source>
</evidence>
<dbReference type="GO" id="GO:0008360">
    <property type="term" value="P:regulation of cell shape"/>
    <property type="evidence" value="ECO:0007669"/>
    <property type="project" value="UniProtKB-KW"/>
</dbReference>
<dbReference type="InterPro" id="IPR042175">
    <property type="entry name" value="Cell/Rod_MreC_2"/>
</dbReference>
<evidence type="ECO:0000256" key="5">
    <source>
        <dbReference type="SAM" id="Coils"/>
    </source>
</evidence>
<reference evidence="8 9" key="1">
    <citation type="journal article" date="2016" name="Nat. Commun.">
        <title>Thousands of microbial genomes shed light on interconnected biogeochemical processes in an aquifer system.</title>
        <authorList>
            <person name="Anantharaman K."/>
            <person name="Brown C.T."/>
            <person name="Hug L.A."/>
            <person name="Sharon I."/>
            <person name="Castelle C.J."/>
            <person name="Probst A.J."/>
            <person name="Thomas B.C."/>
            <person name="Singh A."/>
            <person name="Wilkins M.J."/>
            <person name="Karaoz U."/>
            <person name="Brodie E.L."/>
            <person name="Williams K.H."/>
            <person name="Hubbard S.S."/>
            <person name="Banfield J.F."/>
        </authorList>
    </citation>
    <scope>NUCLEOTIDE SEQUENCE [LARGE SCALE GENOMIC DNA]</scope>
</reference>
<dbReference type="STRING" id="1797995.A2242_01555"/>
<dbReference type="InterPro" id="IPR055342">
    <property type="entry name" value="MreC_beta-barrel_core"/>
</dbReference>
<name>A0A1F5SIX7_9BACT</name>
<dbReference type="PANTHER" id="PTHR34138:SF1">
    <property type="entry name" value="CELL SHAPE-DETERMINING PROTEIN MREC"/>
    <property type="match status" value="1"/>
</dbReference>
<keyword evidence="3" id="KW-0133">Cell shape</keyword>
<gene>
    <name evidence="8" type="ORF">A2242_01555</name>
</gene>
<sequence>MRHFFNKQTLTIAVAALVIIVAHYAGLLSWAERSATTLLNPVAGIFFRGGVSLESIVEGENQTRNLETENKRLETHNRELTAENISLHLLKDENEALRAQLQFYAKHTYRKTLANVVSRMSAVDNSQSITLDAGSADNVRPGQPVIVDSGILVGKIVSVGEHIAHACLITDINCHFAATIAERPGPSGLTQGDLGLTVRMDFVPQTEAIQVGDSIITSGLEASVPIGLFVGFVQNVQNEPNNLFQTAVIDPAADLAAVHVVSVITD</sequence>
<feature type="transmembrane region" description="Helical" evidence="6">
    <location>
        <begin position="12"/>
        <end position="31"/>
    </location>
</feature>
<organism evidence="8 9">
    <name type="scientific">Candidatus Falkowbacteria bacterium RIFOXYA2_FULL_47_9</name>
    <dbReference type="NCBI Taxonomy" id="1797995"/>
    <lineage>
        <taxon>Bacteria</taxon>
        <taxon>Candidatus Falkowiibacteriota</taxon>
    </lineage>
</organism>
<dbReference type="InterPro" id="IPR007221">
    <property type="entry name" value="MreC"/>
</dbReference>
<evidence type="ECO:0000313" key="8">
    <source>
        <dbReference type="EMBL" id="OGF26624.1"/>
    </source>
</evidence>